<dbReference type="InterPro" id="IPR056648">
    <property type="entry name" value="DUF7746"/>
</dbReference>
<evidence type="ECO:0000313" key="3">
    <source>
        <dbReference type="EMBL" id="KAG5591036.1"/>
    </source>
</evidence>
<evidence type="ECO:0000259" key="2">
    <source>
        <dbReference type="Pfam" id="PF24925"/>
    </source>
</evidence>
<keyword evidence="4" id="KW-1185">Reference proteome</keyword>
<evidence type="ECO:0000256" key="1">
    <source>
        <dbReference type="SAM" id="Coils"/>
    </source>
</evidence>
<sequence length="493" mass="57934">MAIMSIILERLSNNLLDYPLARRELGQTRIVEVFINLARIVYTCKDRQIYITVHRMLMYNTICKANKNSNKIIADMITTDFTGHLKGWWDNYLNPEQRDKILQAVKQEGEQNLTQNVVYTLVFNIIEHFSGRWSDNSETLELCSKTLGARPSHLSDFIKMSSLAKLWSYQNLNQQVKRHRLNEREQLGEFREQFTLDILKASSKDKKKKRIEKKDRRAESYKEKKRFYKSRQKFNKSDTFHKFGRFGHYAKDCRVKEKIKNLDIDDNIKDSLCKSLLNSDSGKSKTEYNSHEESSTREDLQALHQEDYMSSDDDCLHCQQGLTCDNKEEEDDLYKIYSQFKELSINVINIDKVIELLQIIKEPEIRTQIIDKISDASTSQNHITKDVPTKEGSYTMTDVKNLLFERRKLIGSPTTISDLKQEINNLKDDIHRLKEKNVTIENRLDNIESHKNLDNSSESSYGDEVLTDEENIEIFDQNNKREVMLLREQSDLR</sequence>
<feature type="domain" description="DUF7746" evidence="2">
    <location>
        <begin position="44"/>
        <end position="112"/>
    </location>
</feature>
<dbReference type="Pfam" id="PF24925">
    <property type="entry name" value="DUF7746"/>
    <property type="match status" value="1"/>
</dbReference>
<gene>
    <name evidence="3" type="ORF">H5410_041550</name>
</gene>
<accession>A0A9J5XUW3</accession>
<dbReference type="Proteomes" id="UP000824120">
    <property type="component" value="Chromosome 8"/>
</dbReference>
<name>A0A9J5XUW3_SOLCO</name>
<proteinExistence type="predicted"/>
<comment type="caution">
    <text evidence="3">The sequence shown here is derived from an EMBL/GenBank/DDBJ whole genome shotgun (WGS) entry which is preliminary data.</text>
</comment>
<feature type="coiled-coil region" evidence="1">
    <location>
        <begin position="416"/>
        <end position="450"/>
    </location>
</feature>
<organism evidence="3 4">
    <name type="scientific">Solanum commersonii</name>
    <name type="common">Commerson's wild potato</name>
    <name type="synonym">Commerson's nightshade</name>
    <dbReference type="NCBI Taxonomy" id="4109"/>
    <lineage>
        <taxon>Eukaryota</taxon>
        <taxon>Viridiplantae</taxon>
        <taxon>Streptophyta</taxon>
        <taxon>Embryophyta</taxon>
        <taxon>Tracheophyta</taxon>
        <taxon>Spermatophyta</taxon>
        <taxon>Magnoliopsida</taxon>
        <taxon>eudicotyledons</taxon>
        <taxon>Gunneridae</taxon>
        <taxon>Pentapetalae</taxon>
        <taxon>asterids</taxon>
        <taxon>lamiids</taxon>
        <taxon>Solanales</taxon>
        <taxon>Solanaceae</taxon>
        <taxon>Solanoideae</taxon>
        <taxon>Solaneae</taxon>
        <taxon>Solanum</taxon>
    </lineage>
</organism>
<dbReference type="AlphaFoldDB" id="A0A9J5XUW3"/>
<dbReference type="PANTHER" id="PTHR33054:SF13">
    <property type="entry name" value="CCHC-TYPE DOMAIN-CONTAINING PROTEIN"/>
    <property type="match status" value="1"/>
</dbReference>
<keyword evidence="1" id="KW-0175">Coiled coil</keyword>
<dbReference type="OrthoDB" id="1306342at2759"/>
<evidence type="ECO:0000313" key="4">
    <source>
        <dbReference type="Proteomes" id="UP000824120"/>
    </source>
</evidence>
<dbReference type="PANTHER" id="PTHR33054">
    <property type="entry name" value="CCHC-TYPE DOMAIN-CONTAINING PROTEIN"/>
    <property type="match status" value="1"/>
</dbReference>
<dbReference type="EMBL" id="JACXVP010000008">
    <property type="protein sequence ID" value="KAG5591036.1"/>
    <property type="molecule type" value="Genomic_DNA"/>
</dbReference>
<protein>
    <recommendedName>
        <fullName evidence="2">DUF7746 domain-containing protein</fullName>
    </recommendedName>
</protein>
<reference evidence="3 4" key="1">
    <citation type="submission" date="2020-09" db="EMBL/GenBank/DDBJ databases">
        <title>De no assembly of potato wild relative species, Solanum commersonii.</title>
        <authorList>
            <person name="Cho K."/>
        </authorList>
    </citation>
    <scope>NUCLEOTIDE SEQUENCE [LARGE SCALE GENOMIC DNA]</scope>
    <source>
        <strain evidence="3">LZ3.2</strain>
        <tissue evidence="3">Leaf</tissue>
    </source>
</reference>
<feature type="coiled-coil region" evidence="1">
    <location>
        <begin position="204"/>
        <end position="231"/>
    </location>
</feature>